<keyword evidence="1" id="KW-0812">Transmembrane</keyword>
<name>A0A8H8U013_9HELO</name>
<keyword evidence="1" id="KW-1133">Transmembrane helix</keyword>
<dbReference type="PANTHER" id="PTHR34502:SF5">
    <property type="entry name" value="DUF6594 DOMAIN-CONTAINING PROTEIN"/>
    <property type="match status" value="1"/>
</dbReference>
<feature type="domain" description="DUF6594" evidence="2">
    <location>
        <begin position="28"/>
        <end position="296"/>
    </location>
</feature>
<comment type="caution">
    <text evidence="3">The sequence shown here is derived from an EMBL/GenBank/DDBJ whole genome shotgun (WGS) entry which is preliminary data.</text>
</comment>
<feature type="transmembrane region" description="Helical" evidence="1">
    <location>
        <begin position="259"/>
        <end position="278"/>
    </location>
</feature>
<feature type="transmembrane region" description="Helical" evidence="1">
    <location>
        <begin position="232"/>
        <end position="252"/>
    </location>
</feature>
<evidence type="ECO:0000259" key="2">
    <source>
        <dbReference type="Pfam" id="PF20237"/>
    </source>
</evidence>
<dbReference type="AlphaFoldDB" id="A0A8H8U013"/>
<dbReference type="Pfam" id="PF20237">
    <property type="entry name" value="DUF6594"/>
    <property type="match status" value="1"/>
</dbReference>
<dbReference type="EMBL" id="QGMH01000069">
    <property type="protein sequence ID" value="TVY26452.1"/>
    <property type="molecule type" value="Genomic_DNA"/>
</dbReference>
<dbReference type="GeneID" id="41983736"/>
<protein>
    <recommendedName>
        <fullName evidence="2">DUF6594 domain-containing protein</fullName>
    </recommendedName>
</protein>
<sequence length="309" mass="34613">MASRPQLSIFPVGAPQSHEIPPLEGADYPKLAQLMYRVPELSIFRTFREVTLLNLLSLQAELSEIVEEYDASYNADSIGNEEEPTTYERQVLSKSFRKLRESDRTQSTQYEALKNIGFKLNEYHTALLQASEVSKLAKPEKVDLKHLRGWLSHPTVGGNFIPKSEDAWKEIYDDDQVTLVAKEGGLMQRSSTWLMLIYDWAYGRRFGKPEVIDAKTGSRYYPDSSTKKIAKVTTSVLASLIPDIVILGLYYIDTTVKRIGTMLACTAIFAFVLSFWTQADVIDVFAATAAFAAVEVVFIGSAITNSTRA</sequence>
<reference evidence="3 4" key="1">
    <citation type="submission" date="2018-05" db="EMBL/GenBank/DDBJ databases">
        <title>Genome sequencing and assembly of the regulated plant pathogen Lachnellula willkommii and related sister species for the development of diagnostic species identification markers.</title>
        <authorList>
            <person name="Giroux E."/>
            <person name="Bilodeau G."/>
        </authorList>
    </citation>
    <scope>NUCLEOTIDE SEQUENCE [LARGE SCALE GENOMIC DNA]</scope>
    <source>
        <strain evidence="3 4">CBS 185.66</strain>
    </source>
</reference>
<evidence type="ECO:0000256" key="1">
    <source>
        <dbReference type="SAM" id="Phobius"/>
    </source>
</evidence>
<evidence type="ECO:0000313" key="4">
    <source>
        <dbReference type="Proteomes" id="UP000431533"/>
    </source>
</evidence>
<proteinExistence type="predicted"/>
<keyword evidence="4" id="KW-1185">Reference proteome</keyword>
<accession>A0A8H8U013</accession>
<dbReference type="RefSeq" id="XP_031005240.1">
    <property type="nucleotide sequence ID" value="XM_031148507.1"/>
</dbReference>
<feature type="transmembrane region" description="Helical" evidence="1">
    <location>
        <begin position="284"/>
        <end position="303"/>
    </location>
</feature>
<keyword evidence="1" id="KW-0472">Membrane</keyword>
<dbReference type="Proteomes" id="UP000431533">
    <property type="component" value="Unassembled WGS sequence"/>
</dbReference>
<gene>
    <name evidence="3" type="ORF">LHYA1_G003538</name>
</gene>
<evidence type="ECO:0000313" key="3">
    <source>
        <dbReference type="EMBL" id="TVY26452.1"/>
    </source>
</evidence>
<organism evidence="3 4">
    <name type="scientific">Lachnellula hyalina</name>
    <dbReference type="NCBI Taxonomy" id="1316788"/>
    <lineage>
        <taxon>Eukaryota</taxon>
        <taxon>Fungi</taxon>
        <taxon>Dikarya</taxon>
        <taxon>Ascomycota</taxon>
        <taxon>Pezizomycotina</taxon>
        <taxon>Leotiomycetes</taxon>
        <taxon>Helotiales</taxon>
        <taxon>Lachnaceae</taxon>
        <taxon>Lachnellula</taxon>
    </lineage>
</organism>
<dbReference type="OrthoDB" id="5342093at2759"/>
<dbReference type="PANTHER" id="PTHR34502">
    <property type="entry name" value="DUF6594 DOMAIN-CONTAINING PROTEIN-RELATED"/>
    <property type="match status" value="1"/>
</dbReference>
<dbReference type="InterPro" id="IPR046529">
    <property type="entry name" value="DUF6594"/>
</dbReference>